<keyword evidence="2" id="KW-1185">Reference proteome</keyword>
<comment type="caution">
    <text evidence="1">The sequence shown here is derived from an EMBL/GenBank/DDBJ whole genome shotgun (WGS) entry which is preliminary data.</text>
</comment>
<evidence type="ECO:0000313" key="1">
    <source>
        <dbReference type="EMBL" id="KAL2292332.1"/>
    </source>
</evidence>
<dbReference type="Proteomes" id="UP001600888">
    <property type="component" value="Unassembled WGS sequence"/>
</dbReference>
<protein>
    <submittedName>
        <fullName evidence="1">Uncharacterized protein</fullName>
    </submittedName>
</protein>
<reference evidence="1 2" key="1">
    <citation type="submission" date="2024-03" db="EMBL/GenBank/DDBJ databases">
        <title>A high-quality draft genome sequence of Diaporthe vaccinii, a causative agent of upright dieback and viscid rot disease in cranberry plants.</title>
        <authorList>
            <person name="Sarrasin M."/>
            <person name="Lang B.F."/>
            <person name="Burger G."/>
        </authorList>
    </citation>
    <scope>NUCLEOTIDE SEQUENCE [LARGE SCALE GENOMIC DNA]</scope>
    <source>
        <strain evidence="1 2">IS7</strain>
    </source>
</reference>
<evidence type="ECO:0000313" key="2">
    <source>
        <dbReference type="Proteomes" id="UP001600888"/>
    </source>
</evidence>
<sequence>MSSQTQLNTQPKDAPNASARPRKLCRAALSLLPVAWCPRIWRGLESRGVGAVHQRWVMSWWTWTWMSTRTCRSNVVNIAGEERQGDGFSFLPTQSHPANLFTLRAIARRV</sequence>
<proteinExistence type="predicted"/>
<dbReference type="EMBL" id="JBAWTH010000003">
    <property type="protein sequence ID" value="KAL2292332.1"/>
    <property type="molecule type" value="Genomic_DNA"/>
</dbReference>
<accession>A0ABR4FCC3</accession>
<gene>
    <name evidence="1" type="ORF">FJTKL_09319</name>
</gene>
<name>A0ABR4FCC3_9PEZI</name>
<organism evidence="1 2">
    <name type="scientific">Diaporthe vaccinii</name>
    <dbReference type="NCBI Taxonomy" id="105482"/>
    <lineage>
        <taxon>Eukaryota</taxon>
        <taxon>Fungi</taxon>
        <taxon>Dikarya</taxon>
        <taxon>Ascomycota</taxon>
        <taxon>Pezizomycotina</taxon>
        <taxon>Sordariomycetes</taxon>
        <taxon>Sordariomycetidae</taxon>
        <taxon>Diaporthales</taxon>
        <taxon>Diaporthaceae</taxon>
        <taxon>Diaporthe</taxon>
        <taxon>Diaporthe eres species complex</taxon>
    </lineage>
</organism>